<dbReference type="InterPro" id="IPR000055">
    <property type="entry name" value="Restrct_endonuc_typeI_TRD"/>
</dbReference>
<feature type="domain" description="Type I restriction modification DNA specificity" evidence="4">
    <location>
        <begin position="14"/>
        <end position="63"/>
    </location>
</feature>
<evidence type="ECO:0000256" key="1">
    <source>
        <dbReference type="ARBA" id="ARBA00010923"/>
    </source>
</evidence>
<dbReference type="Gene3D" id="1.10.287.1120">
    <property type="entry name" value="Bipartite methylase S protein"/>
    <property type="match status" value="1"/>
</dbReference>
<protein>
    <submittedName>
        <fullName evidence="5">Type I restriction-modification system, specificity subunit S (EC)</fullName>
        <ecNumber evidence="5">3.1.21.3</ecNumber>
    </submittedName>
</protein>
<gene>
    <name evidence="5" type="ORF">HELGO_WM9384</name>
</gene>
<dbReference type="EMBL" id="CACVAY010000149">
    <property type="protein sequence ID" value="CAA6828624.1"/>
    <property type="molecule type" value="Genomic_DNA"/>
</dbReference>
<dbReference type="Pfam" id="PF01420">
    <property type="entry name" value="Methylase_S"/>
    <property type="match status" value="2"/>
</dbReference>
<dbReference type="GO" id="GO:0009307">
    <property type="term" value="P:DNA restriction-modification system"/>
    <property type="evidence" value="ECO:0007669"/>
    <property type="project" value="UniProtKB-KW"/>
</dbReference>
<evidence type="ECO:0000259" key="4">
    <source>
        <dbReference type="Pfam" id="PF01420"/>
    </source>
</evidence>
<organism evidence="5">
    <name type="scientific">uncultured Thiotrichaceae bacterium</name>
    <dbReference type="NCBI Taxonomy" id="298394"/>
    <lineage>
        <taxon>Bacteria</taxon>
        <taxon>Pseudomonadati</taxon>
        <taxon>Pseudomonadota</taxon>
        <taxon>Gammaproteobacteria</taxon>
        <taxon>Thiotrichales</taxon>
        <taxon>Thiotrichaceae</taxon>
        <taxon>environmental samples</taxon>
    </lineage>
</organism>
<proteinExistence type="inferred from homology"/>
<dbReference type="PANTHER" id="PTHR30408">
    <property type="entry name" value="TYPE-1 RESTRICTION ENZYME ECOKI SPECIFICITY PROTEIN"/>
    <property type="match status" value="1"/>
</dbReference>
<comment type="similarity">
    <text evidence="1">Belongs to the type-I restriction system S methylase family.</text>
</comment>
<keyword evidence="3" id="KW-0238">DNA-binding</keyword>
<name>A0A6S6UFX1_9GAMM</name>
<dbReference type="Gene3D" id="3.90.220.20">
    <property type="entry name" value="DNA methylase specificity domains"/>
    <property type="match status" value="2"/>
</dbReference>
<dbReference type="GO" id="GO:0009035">
    <property type="term" value="F:type I site-specific deoxyribonuclease activity"/>
    <property type="evidence" value="ECO:0007669"/>
    <property type="project" value="UniProtKB-EC"/>
</dbReference>
<sequence>LKQFYSFVEWSGIEGSTIKHLYNRNILNTKIDLPCQKEQTKIGQYFQQLDTLIAQHQQKHDKLLNLKKSLLEKMFPKQGTDEPAIRFKGFSGVWEEKVLGSKIDSIGTGKSFFTTKKEKDEANPYAILGSRSIIGHDCDFDYSGDFVLTARVGENAGQLYRYTGKVKITDNTVFIKGQNLSFIYFLLKNYDLKKLSFGTGQPLIKASELNGLKLSFPVSESEQTKIGKLFQQLDTLITQHQTQLNKLTHIKQACLAKLFV</sequence>
<dbReference type="GO" id="GO:0003677">
    <property type="term" value="F:DNA binding"/>
    <property type="evidence" value="ECO:0007669"/>
    <property type="project" value="UniProtKB-KW"/>
</dbReference>
<evidence type="ECO:0000256" key="3">
    <source>
        <dbReference type="ARBA" id="ARBA00023125"/>
    </source>
</evidence>
<reference evidence="5" key="1">
    <citation type="submission" date="2020-01" db="EMBL/GenBank/DDBJ databases">
        <authorList>
            <person name="Meier V. D."/>
            <person name="Meier V D."/>
        </authorList>
    </citation>
    <scope>NUCLEOTIDE SEQUENCE</scope>
    <source>
        <strain evidence="5">HLG_WM_MAG_07</strain>
    </source>
</reference>
<evidence type="ECO:0000256" key="2">
    <source>
        <dbReference type="ARBA" id="ARBA00022747"/>
    </source>
</evidence>
<evidence type="ECO:0000313" key="5">
    <source>
        <dbReference type="EMBL" id="CAA6828624.1"/>
    </source>
</evidence>
<feature type="non-terminal residue" evidence="5">
    <location>
        <position position="1"/>
    </location>
</feature>
<dbReference type="AlphaFoldDB" id="A0A6S6UFX1"/>
<feature type="domain" description="Type I restriction modification DNA specificity" evidence="4">
    <location>
        <begin position="99"/>
        <end position="248"/>
    </location>
</feature>
<keyword evidence="5" id="KW-0378">Hydrolase</keyword>
<dbReference type="InterPro" id="IPR044946">
    <property type="entry name" value="Restrct_endonuc_typeI_TRD_sf"/>
</dbReference>
<dbReference type="PANTHER" id="PTHR30408:SF12">
    <property type="entry name" value="TYPE I RESTRICTION ENZYME MJAVIII SPECIFICITY SUBUNIT"/>
    <property type="match status" value="1"/>
</dbReference>
<keyword evidence="2" id="KW-0680">Restriction system</keyword>
<dbReference type="EC" id="3.1.21.3" evidence="5"/>
<dbReference type="InterPro" id="IPR052021">
    <property type="entry name" value="Type-I_RS_S_subunit"/>
</dbReference>
<dbReference type="SUPFAM" id="SSF116734">
    <property type="entry name" value="DNA methylase specificity domain"/>
    <property type="match status" value="2"/>
</dbReference>
<accession>A0A6S6UFX1</accession>